<organism evidence="8 9">
    <name type="scientific">Actinomadura nitritigenes</name>
    <dbReference type="NCBI Taxonomy" id="134602"/>
    <lineage>
        <taxon>Bacteria</taxon>
        <taxon>Bacillati</taxon>
        <taxon>Actinomycetota</taxon>
        <taxon>Actinomycetes</taxon>
        <taxon>Streptosporangiales</taxon>
        <taxon>Thermomonosporaceae</taxon>
        <taxon>Actinomadura</taxon>
    </lineage>
</organism>
<sequence>MIAIVLAALAVSPLAPPAGAPAAARLQVSRSTDLTEGETITVTGSGFSPGLRSVAVGMCREGYTNGLKDCDLGGGATFVNIDAKGDLPEVRLKARPKFNGLDCTTRQCVIGAGPLPGTVPPSVVTANSAIVRVGFKGSPFKGGAAVRASAAPAAGAGPGTGGPSTPLWAATAGLLVLAGAAVTVVQRRSR</sequence>
<keyword evidence="6" id="KW-1133">Transmembrane helix</keyword>
<comment type="similarity">
    <text evidence="1">Belongs to the neocarzinostatin family.</text>
</comment>
<dbReference type="PROSITE" id="PS00430">
    <property type="entry name" value="TONB_DEPENDENT_REC_1"/>
    <property type="match status" value="1"/>
</dbReference>
<keyword evidence="6" id="KW-0472">Membrane</keyword>
<evidence type="ECO:0000256" key="6">
    <source>
        <dbReference type="SAM" id="Phobius"/>
    </source>
</evidence>
<gene>
    <name evidence="8" type="ORF">J4557_39030</name>
</gene>
<dbReference type="NCBIfam" id="NF040681">
    <property type="entry name" value="GPS-CTERM"/>
    <property type="match status" value="1"/>
</dbReference>
<dbReference type="InterPro" id="IPR010916">
    <property type="entry name" value="TonB_box_CS"/>
</dbReference>
<evidence type="ECO:0000256" key="1">
    <source>
        <dbReference type="ARBA" id="ARBA00010648"/>
    </source>
</evidence>
<evidence type="ECO:0000256" key="4">
    <source>
        <dbReference type="ARBA" id="ARBA00023125"/>
    </source>
</evidence>
<evidence type="ECO:0000256" key="2">
    <source>
        <dbReference type="ARBA" id="ARBA00022529"/>
    </source>
</evidence>
<dbReference type="Gene3D" id="2.60.40.230">
    <property type="entry name" value="Neocarzinostatin-like"/>
    <property type="match status" value="1"/>
</dbReference>
<dbReference type="Proteomes" id="UP000666915">
    <property type="component" value="Unassembled WGS sequence"/>
</dbReference>
<keyword evidence="5" id="KW-1015">Disulfide bond</keyword>
<evidence type="ECO:0000256" key="3">
    <source>
        <dbReference type="ARBA" id="ARBA00023022"/>
    </source>
</evidence>
<evidence type="ECO:0008006" key="10">
    <source>
        <dbReference type="Google" id="ProtNLM"/>
    </source>
</evidence>
<evidence type="ECO:0000256" key="5">
    <source>
        <dbReference type="ARBA" id="ARBA00023157"/>
    </source>
</evidence>
<keyword evidence="2" id="KW-0929">Antimicrobial</keyword>
<proteinExistence type="inferred from homology"/>
<feature type="signal peptide" evidence="7">
    <location>
        <begin position="1"/>
        <end position="20"/>
    </location>
</feature>
<dbReference type="SUPFAM" id="SSF49319">
    <property type="entry name" value="Actinoxanthin-like"/>
    <property type="match status" value="1"/>
</dbReference>
<keyword evidence="4" id="KW-0238">DNA-binding</keyword>
<reference evidence="8 9" key="1">
    <citation type="submission" date="2021-03" db="EMBL/GenBank/DDBJ databases">
        <authorList>
            <person name="Kanchanasin P."/>
            <person name="Saeng-In P."/>
            <person name="Phongsopitanun W."/>
            <person name="Yuki M."/>
            <person name="Kudo T."/>
            <person name="Ohkuma M."/>
            <person name="Tanasupawat S."/>
        </authorList>
    </citation>
    <scope>NUCLEOTIDE SEQUENCE [LARGE SCALE GENOMIC DNA]</scope>
    <source>
        <strain evidence="8 9">L46</strain>
    </source>
</reference>
<dbReference type="RefSeq" id="WP_208271846.1">
    <property type="nucleotide sequence ID" value="NZ_JAGEOK010000034.1"/>
</dbReference>
<protein>
    <recommendedName>
        <fullName evidence="10">Neocarzinostatin family protein</fullName>
    </recommendedName>
</protein>
<feature type="transmembrane region" description="Helical" evidence="6">
    <location>
        <begin position="167"/>
        <end position="185"/>
    </location>
</feature>
<keyword evidence="3" id="KW-0044">Antibiotic</keyword>
<dbReference type="InterPro" id="IPR002186">
    <property type="entry name" value="Neocarzinostatin_fam"/>
</dbReference>
<comment type="caution">
    <text evidence="8">The sequence shown here is derived from an EMBL/GenBank/DDBJ whole genome shotgun (WGS) entry which is preliminary data.</text>
</comment>
<accession>A0ABS3RBD1</accession>
<dbReference type="EMBL" id="JAGEOK010000034">
    <property type="protein sequence ID" value="MBO2443538.1"/>
    <property type="molecule type" value="Genomic_DNA"/>
</dbReference>
<evidence type="ECO:0000313" key="8">
    <source>
        <dbReference type="EMBL" id="MBO2443538.1"/>
    </source>
</evidence>
<dbReference type="Pfam" id="PF00960">
    <property type="entry name" value="Neocarzinostat"/>
    <property type="match status" value="1"/>
</dbReference>
<dbReference type="InterPro" id="IPR047704">
    <property type="entry name" value="GPS-CTERM"/>
</dbReference>
<name>A0ABS3RBD1_9ACTN</name>
<evidence type="ECO:0000256" key="7">
    <source>
        <dbReference type="SAM" id="SignalP"/>
    </source>
</evidence>
<dbReference type="InterPro" id="IPR027273">
    <property type="entry name" value="Neocarzinostatin-like"/>
</dbReference>
<keyword evidence="7" id="KW-0732">Signal</keyword>
<keyword evidence="9" id="KW-1185">Reference proteome</keyword>
<evidence type="ECO:0000313" key="9">
    <source>
        <dbReference type="Proteomes" id="UP000666915"/>
    </source>
</evidence>
<feature type="chain" id="PRO_5045048854" description="Neocarzinostatin family protein" evidence="7">
    <location>
        <begin position="21"/>
        <end position="190"/>
    </location>
</feature>
<keyword evidence="6" id="KW-0812">Transmembrane</keyword>